<dbReference type="InterPro" id="IPR036291">
    <property type="entry name" value="NAD(P)-bd_dom_sf"/>
</dbReference>
<comment type="caution">
    <text evidence="2">The sequence shown here is derived from an EMBL/GenBank/DDBJ whole genome shotgun (WGS) entry which is preliminary data.</text>
</comment>
<dbReference type="AlphaFoldDB" id="A0A0A3JAQ4"/>
<dbReference type="GO" id="GO:0035336">
    <property type="term" value="P:long-chain fatty-acyl-CoA metabolic process"/>
    <property type="evidence" value="ECO:0007669"/>
    <property type="project" value="TreeGrafter"/>
</dbReference>
<sequence>MGVHFFTGFPGFISSQLVRELFNKNYTDHVYAVVYPTELEKAKKESQLIMDSFPGRRISIVEGDITLPQLGIQADRLEAITQSVDVVWHLAAIYDLAVPRAVAWKVNVEGTKMVNEFVGQLPHLQRYMYFSTAYVAGKREGLLLETELIRPDGFKNYYEETKFEAELLVEKIKNHIPTTIIRPGIVRGNSITGETNKFDGPYFFLNMIDTIKFLPFVPYIGKSTALINVVPIDYVIEASAYLCMEEAAEGKTLHLTDPHPHPVLEVYRAMVKEMTDKYPKGRLPLTLTKKCLEIKMIRKKLGVERETLDYLSWNAYFDCKNAREILNKGKIKCPDFIKTIPVMVKFYNKNKHRKEFHIEIK</sequence>
<dbReference type="eggNOG" id="COG3320">
    <property type="taxonomic scope" value="Bacteria"/>
</dbReference>
<dbReference type="GO" id="GO:0080019">
    <property type="term" value="F:alcohol-forming very long-chain fatty acyl-CoA reductase activity"/>
    <property type="evidence" value="ECO:0007669"/>
    <property type="project" value="InterPro"/>
</dbReference>
<protein>
    <recommendedName>
        <fullName evidence="1">Thioester reductase (TE) domain-containing protein</fullName>
    </recommendedName>
</protein>
<dbReference type="RefSeq" id="WP_036172135.1">
    <property type="nucleotide sequence ID" value="NZ_AVCZ01000002.1"/>
</dbReference>
<reference evidence="2 3" key="1">
    <citation type="submission" date="2014-02" db="EMBL/GenBank/DDBJ databases">
        <title>Draft genome sequence of Lysinibacillus massiliensis CCUG 49529.</title>
        <authorList>
            <person name="Zhang F."/>
            <person name="Wang G."/>
            <person name="Zhang L."/>
        </authorList>
    </citation>
    <scope>NUCLEOTIDE SEQUENCE [LARGE SCALE GENOMIC DNA]</scope>
    <source>
        <strain evidence="2 3">CCUG 49529</strain>
    </source>
</reference>
<evidence type="ECO:0000259" key="1">
    <source>
        <dbReference type="Pfam" id="PF07993"/>
    </source>
</evidence>
<dbReference type="InterPro" id="IPR026055">
    <property type="entry name" value="FAR"/>
</dbReference>
<dbReference type="EMBL" id="JPVQ01000002">
    <property type="protein sequence ID" value="KGR92253.1"/>
    <property type="molecule type" value="Genomic_DNA"/>
</dbReference>
<dbReference type="Proteomes" id="UP000030595">
    <property type="component" value="Unassembled WGS sequence"/>
</dbReference>
<organism evidence="2 3">
    <name type="scientific">Ureibacillus massiliensis 4400831 = CIP 108448 = CCUG 49529</name>
    <dbReference type="NCBI Taxonomy" id="1211035"/>
    <lineage>
        <taxon>Bacteria</taxon>
        <taxon>Bacillati</taxon>
        <taxon>Bacillota</taxon>
        <taxon>Bacilli</taxon>
        <taxon>Bacillales</taxon>
        <taxon>Caryophanaceae</taxon>
        <taxon>Ureibacillus</taxon>
    </lineage>
</organism>
<dbReference type="InterPro" id="IPR013120">
    <property type="entry name" value="FAR_NAD-bd"/>
</dbReference>
<name>A0A0A3JAQ4_9BACL</name>
<dbReference type="Gene3D" id="3.40.50.720">
    <property type="entry name" value="NAD(P)-binding Rossmann-like Domain"/>
    <property type="match status" value="1"/>
</dbReference>
<dbReference type="SUPFAM" id="SSF51735">
    <property type="entry name" value="NAD(P)-binding Rossmann-fold domains"/>
    <property type="match status" value="1"/>
</dbReference>
<dbReference type="CDD" id="cd05263">
    <property type="entry name" value="MupV_like_SDR_e"/>
    <property type="match status" value="1"/>
</dbReference>
<feature type="domain" description="Thioester reductase (TE)" evidence="1">
    <location>
        <begin position="7"/>
        <end position="238"/>
    </location>
</feature>
<dbReference type="OrthoDB" id="9807212at2"/>
<gene>
    <name evidence="2" type="ORF">CD30_02715</name>
</gene>
<keyword evidence="3" id="KW-1185">Reference proteome</keyword>
<dbReference type="PANTHER" id="PTHR11011:SF45">
    <property type="entry name" value="FATTY ACYL-COA REDUCTASE CG8306-RELATED"/>
    <property type="match status" value="1"/>
</dbReference>
<dbReference type="PANTHER" id="PTHR11011">
    <property type="entry name" value="MALE STERILITY PROTEIN 2-RELATED"/>
    <property type="match status" value="1"/>
</dbReference>
<accession>A0A0A3JAQ4</accession>
<dbReference type="Pfam" id="PF07993">
    <property type="entry name" value="NAD_binding_4"/>
    <property type="match status" value="1"/>
</dbReference>
<evidence type="ECO:0000313" key="3">
    <source>
        <dbReference type="Proteomes" id="UP000030595"/>
    </source>
</evidence>
<proteinExistence type="predicted"/>
<evidence type="ECO:0000313" key="2">
    <source>
        <dbReference type="EMBL" id="KGR92253.1"/>
    </source>
</evidence>